<gene>
    <name evidence="1" type="ORF">LAh10_91</name>
</gene>
<accession>A0A514A1P5</accession>
<name>A0A514A1P5_9CAUD</name>
<keyword evidence="2" id="KW-1185">Reference proteome</keyword>
<organism evidence="1 2">
    <name type="scientific">Aeromonas phage LAh10</name>
    <dbReference type="NCBI Taxonomy" id="2591025"/>
    <lineage>
        <taxon>Viruses</taxon>
        <taxon>Duplodnaviria</taxon>
        <taxon>Heunggongvirae</taxon>
        <taxon>Uroviricota</taxon>
        <taxon>Caudoviricetes</taxon>
        <taxon>Chimalliviridae</taxon>
        <taxon>Ludhianavirus</taxon>
        <taxon>Ludhianavirus LAh10</taxon>
    </lineage>
</organism>
<evidence type="ECO:0000313" key="2">
    <source>
        <dbReference type="Proteomes" id="UP000318420"/>
    </source>
</evidence>
<dbReference type="Proteomes" id="UP000318420">
    <property type="component" value="Segment"/>
</dbReference>
<sequence length="138" mass="15673">MAKTFRKADTISSNYPLYAVVNADAKSTKNLTVFPQQLVQKLSQWKYMRITQVGDRVIFFFTDKKSALDFDLSAGRVLVNLDKMSASGRDWYEYLIDSIQGKVAFESNYGIDDIMDMVKVIRPDLAGDSETILRILGE</sequence>
<protein>
    <submittedName>
        <fullName evidence="1">Uncharacterized protein</fullName>
    </submittedName>
</protein>
<reference evidence="1 2" key="1">
    <citation type="submission" date="2019-04" db="EMBL/GenBank/DDBJ databases">
        <title>Novel bacteriophages capable of disrupting biofilms from clinical strains of Aeromonas hydrophila with intrinsic antibiotic resistance.</title>
        <authorList>
            <person name="Kabwe M."/>
            <person name="Brown T.L."/>
            <person name="Speirs L."/>
            <person name="Ku H."/>
            <person name="Leach M."/>
            <person name="Chan H.T."/>
            <person name="Petrovski S."/>
            <person name="Lock P."/>
            <person name="Tucci J."/>
        </authorList>
    </citation>
    <scope>NUCLEOTIDE SEQUENCE [LARGE SCALE GENOMIC DNA]</scope>
</reference>
<evidence type="ECO:0000313" key="1">
    <source>
        <dbReference type="EMBL" id="QDH47193.1"/>
    </source>
</evidence>
<proteinExistence type="predicted"/>
<dbReference type="EMBL" id="MK838116">
    <property type="protein sequence ID" value="QDH47193.1"/>
    <property type="molecule type" value="Genomic_DNA"/>
</dbReference>